<keyword evidence="3" id="KW-1185">Reference proteome</keyword>
<feature type="transmembrane region" description="Helical" evidence="1">
    <location>
        <begin position="113"/>
        <end position="134"/>
    </location>
</feature>
<dbReference type="RefSeq" id="WP_147871618.1">
    <property type="nucleotide sequence ID" value="NZ_CP036264.1"/>
</dbReference>
<name>A0A5B9MRM0_9BACT</name>
<dbReference type="KEGG" id="smam:Mal15_68380"/>
<feature type="transmembrane region" description="Helical" evidence="1">
    <location>
        <begin position="250"/>
        <end position="269"/>
    </location>
</feature>
<keyword evidence="1" id="KW-0472">Membrane</keyword>
<proteinExistence type="predicted"/>
<dbReference type="Proteomes" id="UP000321353">
    <property type="component" value="Chromosome"/>
</dbReference>
<keyword evidence="1" id="KW-0812">Transmembrane</keyword>
<dbReference type="EMBL" id="CP036264">
    <property type="protein sequence ID" value="QEG02717.1"/>
    <property type="molecule type" value="Genomic_DNA"/>
</dbReference>
<feature type="transmembrane region" description="Helical" evidence="1">
    <location>
        <begin position="187"/>
        <end position="208"/>
    </location>
</feature>
<accession>A0A5B9MRM0</accession>
<sequence length="405" mass="43104">MTLANDASFVAVGKLNRLLGWTTLLIGLALAAALDPWLLSAADSNDADVGVRLAIRHAHGVVIAMAFLQLAMAHLLATSAFNHRSRKIAASLTAVGAASYSAGYALALWQPAFHALVLVGSLVNFSGFAFLLGVGPTGVYARQIRMILPVACFGMLMDFMAGLRPILPEAWILEQFGSEDGVRLRMLRLARVAAIALSVLTLLYYGIARRAGTDRGKARLGGISLATGAVGMPLILALACFTSMHVKYLLAIPSTAVVVGVYLGCVFAFKQGGLLERWGWLLIAASTSVGMLIGLYAFDGPFPTPEFMGGYNNLPRRLTRMTHSYSIVLGMISIFLARELGNGQNVNGITKIGARIFTVGSVVMLAVLLLQTVIAMPSMALRAGPTLVLAGITTCLTNRTRRQIR</sequence>
<feature type="transmembrane region" description="Helical" evidence="1">
    <location>
        <begin position="352"/>
        <end position="374"/>
    </location>
</feature>
<evidence type="ECO:0000313" key="3">
    <source>
        <dbReference type="Proteomes" id="UP000321353"/>
    </source>
</evidence>
<organism evidence="2 3">
    <name type="scientific">Stieleria maiorica</name>
    <dbReference type="NCBI Taxonomy" id="2795974"/>
    <lineage>
        <taxon>Bacteria</taxon>
        <taxon>Pseudomonadati</taxon>
        <taxon>Planctomycetota</taxon>
        <taxon>Planctomycetia</taxon>
        <taxon>Pirellulales</taxon>
        <taxon>Pirellulaceae</taxon>
        <taxon>Stieleria</taxon>
    </lineage>
</organism>
<keyword evidence="1" id="KW-1133">Transmembrane helix</keyword>
<feature type="transmembrane region" description="Helical" evidence="1">
    <location>
        <begin position="88"/>
        <end position="107"/>
    </location>
</feature>
<feature type="transmembrane region" description="Helical" evidence="1">
    <location>
        <begin position="318"/>
        <end position="340"/>
    </location>
</feature>
<gene>
    <name evidence="2" type="ORF">Mal15_68380</name>
</gene>
<feature type="transmembrane region" description="Helical" evidence="1">
    <location>
        <begin position="146"/>
        <end position="167"/>
    </location>
</feature>
<dbReference type="AlphaFoldDB" id="A0A5B9MRM0"/>
<evidence type="ECO:0000256" key="1">
    <source>
        <dbReference type="SAM" id="Phobius"/>
    </source>
</evidence>
<reference evidence="2 3" key="1">
    <citation type="submission" date="2019-02" db="EMBL/GenBank/DDBJ databases">
        <title>Planctomycetal bacteria perform biofilm scaping via a novel small molecule.</title>
        <authorList>
            <person name="Jeske O."/>
            <person name="Boedeker C."/>
            <person name="Wiegand S."/>
            <person name="Breitling P."/>
            <person name="Kallscheuer N."/>
            <person name="Jogler M."/>
            <person name="Rohde M."/>
            <person name="Petersen J."/>
            <person name="Medema M.H."/>
            <person name="Surup F."/>
            <person name="Jogler C."/>
        </authorList>
    </citation>
    <scope>NUCLEOTIDE SEQUENCE [LARGE SCALE GENOMIC DNA]</scope>
    <source>
        <strain evidence="2 3">Mal15</strain>
    </source>
</reference>
<feature type="transmembrane region" description="Helical" evidence="1">
    <location>
        <begin position="278"/>
        <end position="298"/>
    </location>
</feature>
<evidence type="ECO:0000313" key="2">
    <source>
        <dbReference type="EMBL" id="QEG02717.1"/>
    </source>
</evidence>
<feature type="transmembrane region" description="Helical" evidence="1">
    <location>
        <begin position="220"/>
        <end position="244"/>
    </location>
</feature>
<protein>
    <submittedName>
        <fullName evidence="2">Uncharacterized protein</fullName>
    </submittedName>
</protein>
<feature type="transmembrane region" description="Helical" evidence="1">
    <location>
        <begin position="380"/>
        <end position="397"/>
    </location>
</feature>
<feature type="transmembrane region" description="Helical" evidence="1">
    <location>
        <begin position="57"/>
        <end position="76"/>
    </location>
</feature>